<comment type="caution">
    <text evidence="1">The sequence shown here is derived from an EMBL/GenBank/DDBJ whole genome shotgun (WGS) entry which is preliminary data.</text>
</comment>
<reference evidence="1 2" key="1">
    <citation type="submission" date="2018-05" db="EMBL/GenBank/DDBJ databases">
        <title>Micromonosporas from Atacama Desert.</title>
        <authorList>
            <person name="Carro L."/>
            <person name="Golinska P."/>
            <person name="Klenk H.-P."/>
            <person name="Goodfellow M."/>
        </authorList>
    </citation>
    <scope>NUCLEOTIDE SEQUENCE [LARGE SCALE GENOMIC DNA]</scope>
    <source>
        <strain evidence="1 2">4G51</strain>
    </source>
</reference>
<dbReference type="Proteomes" id="UP000246050">
    <property type="component" value="Unassembled WGS sequence"/>
</dbReference>
<protein>
    <recommendedName>
        <fullName evidence="3">DUF91 domain-containing protein</fullName>
    </recommendedName>
</protein>
<name>A0A317DMF2_9ACTN</name>
<organism evidence="1 2">
    <name type="scientific">Micromonospora sicca</name>
    <dbReference type="NCBI Taxonomy" id="2202420"/>
    <lineage>
        <taxon>Bacteria</taxon>
        <taxon>Bacillati</taxon>
        <taxon>Actinomycetota</taxon>
        <taxon>Actinomycetes</taxon>
        <taxon>Micromonosporales</taxon>
        <taxon>Micromonosporaceae</taxon>
        <taxon>Micromonospora</taxon>
    </lineage>
</organism>
<dbReference type="AlphaFoldDB" id="A0A317DMF2"/>
<dbReference type="GO" id="GO:0003676">
    <property type="term" value="F:nucleic acid binding"/>
    <property type="evidence" value="ECO:0007669"/>
    <property type="project" value="InterPro"/>
</dbReference>
<sequence>MGLFEMTVGGELVPVPSSTFAAEQILERADLQRALREHIAAPGEDLLVVAEEFGDFEVRRRIDLLCVDRSGRLVVVELKRTEDGGHMELQALRYAAMVSAMTFEQLVDTYQRHLARTDPGNADGARKRLAERLDEAGGDSAVIQRQVRIILASAGFDPQITTTVLWLNDIYGLDITCIRLTPYRIGERRLLDVQQVIPLPEAAELTVQLRRRETAARAAEASSGRDLTRYVIITPSRRTGALPKRRALLALISALHEAGVDVDRMAEALPGWPRLLPVDGILVGDAHQEAFVRAHGSGRQLERWFFESPIHRDGRTWVLSKMWGADTVDALDALLGLAPTPGYDYEPVGAQS</sequence>
<gene>
    <name evidence="1" type="ORF">DKT69_08910</name>
</gene>
<evidence type="ECO:0000313" key="2">
    <source>
        <dbReference type="Proteomes" id="UP000246050"/>
    </source>
</evidence>
<accession>A0A317DMF2</accession>
<evidence type="ECO:0008006" key="3">
    <source>
        <dbReference type="Google" id="ProtNLM"/>
    </source>
</evidence>
<dbReference type="EMBL" id="QGKS01000169">
    <property type="protein sequence ID" value="PWR15831.1"/>
    <property type="molecule type" value="Genomic_DNA"/>
</dbReference>
<proteinExistence type="predicted"/>
<dbReference type="InterPro" id="IPR011856">
    <property type="entry name" value="tRNA_endonuc-like_dom_sf"/>
</dbReference>
<evidence type="ECO:0000313" key="1">
    <source>
        <dbReference type="EMBL" id="PWR15831.1"/>
    </source>
</evidence>
<dbReference type="Gene3D" id="3.40.1350.10">
    <property type="match status" value="1"/>
</dbReference>